<dbReference type="Pfam" id="PF13358">
    <property type="entry name" value="DDE_3"/>
    <property type="match status" value="1"/>
</dbReference>
<dbReference type="AlphaFoldDB" id="A0A0D8BGX8"/>
<evidence type="ECO:0000259" key="1">
    <source>
        <dbReference type="Pfam" id="PF13358"/>
    </source>
</evidence>
<keyword evidence="2" id="KW-0255">Endonuclease</keyword>
<proteinExistence type="predicted"/>
<keyword evidence="2" id="KW-0378">Hydrolase</keyword>
<gene>
    <name evidence="2" type="ORF">FF36_02354</name>
</gene>
<accession>A0A0D8BGX8</accession>
<evidence type="ECO:0000313" key="2">
    <source>
        <dbReference type="EMBL" id="KJE23396.1"/>
    </source>
</evidence>
<organism evidence="2 3">
    <name type="scientific">Frankia torreyi</name>
    <dbReference type="NCBI Taxonomy" id="1856"/>
    <lineage>
        <taxon>Bacteria</taxon>
        <taxon>Bacillati</taxon>
        <taxon>Actinomycetota</taxon>
        <taxon>Actinomycetes</taxon>
        <taxon>Frankiales</taxon>
        <taxon>Frankiaceae</taxon>
        <taxon>Frankia</taxon>
    </lineage>
</organism>
<comment type="caution">
    <text evidence="2">The sequence shown here is derived from an EMBL/GenBank/DDBJ whole genome shotgun (WGS) entry which is preliminary data.</text>
</comment>
<evidence type="ECO:0000313" key="3">
    <source>
        <dbReference type="Proteomes" id="UP000032545"/>
    </source>
</evidence>
<keyword evidence="3" id="KW-1185">Reference proteome</keyword>
<dbReference type="PATRIC" id="fig|1502723.3.peg.1385"/>
<dbReference type="InterPro" id="IPR038717">
    <property type="entry name" value="Tc1-like_DDE_dom"/>
</dbReference>
<dbReference type="Proteomes" id="UP000032545">
    <property type="component" value="Unassembled WGS sequence"/>
</dbReference>
<keyword evidence="2" id="KW-0540">Nuclease</keyword>
<feature type="domain" description="Tc1-like transposase DDE" evidence="1">
    <location>
        <begin position="16"/>
        <end position="138"/>
    </location>
</feature>
<name>A0A0D8BGX8_9ACTN</name>
<protein>
    <submittedName>
        <fullName evidence="2">DDE superfamily endonuclease</fullName>
    </submittedName>
</protein>
<reference evidence="2 3" key="2">
    <citation type="journal article" date="2016" name="Genome Announc.">
        <title>Permanent Draft Genome Sequences for Two Variants of Frankia sp. Strain CpI1, the First Frankia Strain Isolated from Root Nodules of Comptonia peregrina.</title>
        <authorList>
            <person name="Oshone R."/>
            <person name="Hurst S.G.IV."/>
            <person name="Abebe-Akele F."/>
            <person name="Simpson S."/>
            <person name="Morris K."/>
            <person name="Thomas W.K."/>
            <person name="Tisa L.S."/>
        </authorList>
    </citation>
    <scope>NUCLEOTIDE SEQUENCE [LARGE SCALE GENOMIC DNA]</scope>
    <source>
        <strain evidence="3">CpI1-S</strain>
    </source>
</reference>
<reference evidence="3" key="1">
    <citation type="submission" date="2015-02" db="EMBL/GenBank/DDBJ databases">
        <title>Draft Genome of Frankia sp. CpI1-S.</title>
        <authorList>
            <person name="Oshone R.T."/>
            <person name="Ngom M."/>
            <person name="Ghodhbane-Gtari F."/>
            <person name="Gtari M."/>
            <person name="Morris K."/>
            <person name="Thomas K."/>
            <person name="Sen A."/>
            <person name="Tisa L.S."/>
        </authorList>
    </citation>
    <scope>NUCLEOTIDE SEQUENCE [LARGE SCALE GENOMIC DNA]</scope>
    <source>
        <strain evidence="3">CpI1-S</strain>
    </source>
</reference>
<sequence length="204" mass="23126">MAADPPAPPAPVLPMMPGTLARMTHGYVRRGTTSLLTALDPVSGSVIAQTYRRHRHPEVLRFLKLIDSSVPVGYDLRLILDNYATRKTPAVKNWLLRYPRLHLRLAPTSASWMNLVERWFAELTTRKLRRSTHRRVVELEADIHKRINAWNKRKVPRQASVTPACDQPRNVGRGVMMQEYSSEQSRRCASGNGSVSAGRYMIGM</sequence>
<dbReference type="EMBL" id="JYFN01000014">
    <property type="protein sequence ID" value="KJE23396.1"/>
    <property type="molecule type" value="Genomic_DNA"/>
</dbReference>
<dbReference type="GO" id="GO:0004519">
    <property type="term" value="F:endonuclease activity"/>
    <property type="evidence" value="ECO:0007669"/>
    <property type="project" value="UniProtKB-KW"/>
</dbReference>